<dbReference type="Gene3D" id="3.10.450.50">
    <property type="match status" value="1"/>
</dbReference>
<name>A0A0S3PUM2_9BRAD</name>
<gene>
    <name evidence="2" type="ORF">GJW-30_1_02051</name>
</gene>
<dbReference type="InterPro" id="IPR032710">
    <property type="entry name" value="NTF2-like_dom_sf"/>
</dbReference>
<dbReference type="InterPro" id="IPR037401">
    <property type="entry name" value="SnoaL-like"/>
</dbReference>
<keyword evidence="3" id="KW-1185">Reference proteome</keyword>
<evidence type="ECO:0000313" key="2">
    <source>
        <dbReference type="EMBL" id="BAT59518.1"/>
    </source>
</evidence>
<reference evidence="2 3" key="1">
    <citation type="submission" date="2015-08" db="EMBL/GenBank/DDBJ databases">
        <title>Investigation of the bacterial diversity of lava forest soil.</title>
        <authorList>
            <person name="Lee J.S."/>
        </authorList>
    </citation>
    <scope>NUCLEOTIDE SEQUENCE [LARGE SCALE GENOMIC DNA]</scope>
    <source>
        <strain evidence="2 3">GJW-30</strain>
    </source>
</reference>
<evidence type="ECO:0000313" key="3">
    <source>
        <dbReference type="Proteomes" id="UP000236884"/>
    </source>
</evidence>
<dbReference type="RefSeq" id="WP_157746731.1">
    <property type="nucleotide sequence ID" value="NZ_AP014946.1"/>
</dbReference>
<dbReference type="Proteomes" id="UP000236884">
    <property type="component" value="Chromosome"/>
</dbReference>
<sequence>MADVVEEILGVLREQEKATASGDAASVVAPMATDIVTYDLPPPLEYHGAGEPAADGLRAWFATWRGPVTVELRDPTVMVDGNLAVVFGLSHMRGQKKDGGSIDTWNRRTVVLRRNGGGDWRIVHEHSSYPLRMDGSGKAATDLKP</sequence>
<dbReference type="KEGG" id="vgo:GJW-30_1_02051"/>
<accession>A0A0S3PUM2</accession>
<dbReference type="AlphaFoldDB" id="A0A0S3PUM2"/>
<dbReference type="Pfam" id="PF13474">
    <property type="entry name" value="SnoaL_3"/>
    <property type="match status" value="1"/>
</dbReference>
<dbReference type="SUPFAM" id="SSF54427">
    <property type="entry name" value="NTF2-like"/>
    <property type="match status" value="1"/>
</dbReference>
<evidence type="ECO:0000259" key="1">
    <source>
        <dbReference type="Pfam" id="PF13474"/>
    </source>
</evidence>
<dbReference type="EMBL" id="AP014946">
    <property type="protein sequence ID" value="BAT59518.1"/>
    <property type="molecule type" value="Genomic_DNA"/>
</dbReference>
<organism evidence="2 3">
    <name type="scientific">Variibacter gotjawalensis</name>
    <dbReference type="NCBI Taxonomy" id="1333996"/>
    <lineage>
        <taxon>Bacteria</taxon>
        <taxon>Pseudomonadati</taxon>
        <taxon>Pseudomonadota</taxon>
        <taxon>Alphaproteobacteria</taxon>
        <taxon>Hyphomicrobiales</taxon>
        <taxon>Nitrobacteraceae</taxon>
        <taxon>Variibacter</taxon>
    </lineage>
</organism>
<feature type="domain" description="SnoaL-like" evidence="1">
    <location>
        <begin position="16"/>
        <end position="131"/>
    </location>
</feature>
<protein>
    <recommendedName>
        <fullName evidence="1">SnoaL-like domain-containing protein</fullName>
    </recommendedName>
</protein>
<proteinExistence type="predicted"/>